<feature type="compositionally biased region" description="Basic and acidic residues" evidence="1">
    <location>
        <begin position="297"/>
        <end position="307"/>
    </location>
</feature>
<protein>
    <submittedName>
        <fullName evidence="3">Uncharacterized protein</fullName>
    </submittedName>
</protein>
<evidence type="ECO:0000256" key="2">
    <source>
        <dbReference type="SAM" id="Phobius"/>
    </source>
</evidence>
<proteinExistence type="predicted"/>
<feature type="transmembrane region" description="Helical" evidence="2">
    <location>
        <begin position="131"/>
        <end position="157"/>
    </location>
</feature>
<feature type="transmembrane region" description="Helical" evidence="2">
    <location>
        <begin position="98"/>
        <end position="119"/>
    </location>
</feature>
<comment type="caution">
    <text evidence="3">The sequence shown here is derived from an EMBL/GenBank/DDBJ whole genome shotgun (WGS) entry which is preliminary data.</text>
</comment>
<dbReference type="OrthoDB" id="2386090at2759"/>
<dbReference type="Proteomes" id="UP000310066">
    <property type="component" value="Unassembled WGS sequence"/>
</dbReference>
<evidence type="ECO:0000256" key="1">
    <source>
        <dbReference type="SAM" id="MobiDB-lite"/>
    </source>
</evidence>
<organism evidence="3 4">
    <name type="scientific">Friedmanniomyces endolithicus</name>
    <dbReference type="NCBI Taxonomy" id="329885"/>
    <lineage>
        <taxon>Eukaryota</taxon>
        <taxon>Fungi</taxon>
        <taxon>Dikarya</taxon>
        <taxon>Ascomycota</taxon>
        <taxon>Pezizomycotina</taxon>
        <taxon>Dothideomycetes</taxon>
        <taxon>Dothideomycetidae</taxon>
        <taxon>Mycosphaerellales</taxon>
        <taxon>Teratosphaeriaceae</taxon>
        <taxon>Friedmanniomyces</taxon>
    </lineage>
</organism>
<evidence type="ECO:0000313" key="3">
    <source>
        <dbReference type="EMBL" id="TKA34647.1"/>
    </source>
</evidence>
<keyword evidence="2" id="KW-0812">Transmembrane</keyword>
<reference evidence="3 4" key="1">
    <citation type="submission" date="2017-03" db="EMBL/GenBank/DDBJ databases">
        <title>Genomes of endolithic fungi from Antarctica.</title>
        <authorList>
            <person name="Coleine C."/>
            <person name="Masonjones S."/>
            <person name="Stajich J.E."/>
        </authorList>
    </citation>
    <scope>NUCLEOTIDE SEQUENCE [LARGE SCALE GENOMIC DNA]</scope>
    <source>
        <strain evidence="3 4">CCFEE 5311</strain>
    </source>
</reference>
<dbReference type="AlphaFoldDB" id="A0A4U0UGZ8"/>
<accession>A0A4U0UGZ8</accession>
<feature type="compositionally biased region" description="Basic and acidic residues" evidence="1">
    <location>
        <begin position="273"/>
        <end position="282"/>
    </location>
</feature>
<name>A0A4U0UGZ8_9PEZI</name>
<gene>
    <name evidence="3" type="ORF">B0A54_13791</name>
</gene>
<dbReference type="EMBL" id="NAJP01000078">
    <property type="protein sequence ID" value="TKA34647.1"/>
    <property type="molecule type" value="Genomic_DNA"/>
</dbReference>
<evidence type="ECO:0000313" key="4">
    <source>
        <dbReference type="Proteomes" id="UP000310066"/>
    </source>
</evidence>
<keyword evidence="2" id="KW-0472">Membrane</keyword>
<keyword evidence="2" id="KW-1133">Transmembrane helix</keyword>
<feature type="region of interest" description="Disordered" evidence="1">
    <location>
        <begin position="273"/>
        <end position="307"/>
    </location>
</feature>
<sequence length="307" mass="33981">MPAQDVMLTATRLRHNATSILRRGISTRPLSVALTASRAAATRQCLLPAATPKRIHAFLLSRHESTAARHARSPAAPQYPEVLPLYLASFAQTAFLGAFRLGTLVILLVGTFAAAPAYYLDDSTPDWTIALVLALSAAPFLAAAAFGPTVANISVYLPASARRSRERLLVFVNDVPPNTRLRVQFLRFAPWLTTYNVFFADLRRLPPKGMRLSNLEHVPLANQGKAAGKGFWGWVAKMYFGRYWVNMTGSWRDGSKVPGAWDSMWRQIPWEGAEKPGGEKMVRKVGPTRMMNRPAVKQRDGGRVARR</sequence>